<protein>
    <submittedName>
        <fullName evidence="2">Uncharacterized protein</fullName>
    </submittedName>
</protein>
<dbReference type="Proteomes" id="UP000015346">
    <property type="component" value="Unassembled WGS sequence"/>
</dbReference>
<keyword evidence="3" id="KW-1185">Reference proteome</keyword>
<dbReference type="AlphaFoldDB" id="S9S8F9"/>
<evidence type="ECO:0000313" key="2">
    <source>
        <dbReference type="EMBL" id="EPX86450.1"/>
    </source>
</evidence>
<dbReference type="EMBL" id="AOLV01000010">
    <property type="protein sequence ID" value="EPX86450.1"/>
    <property type="molecule type" value="Genomic_DNA"/>
</dbReference>
<dbReference type="HOGENOM" id="CLU_885317_0_0_5"/>
<feature type="compositionally biased region" description="Gly residues" evidence="1">
    <location>
        <begin position="23"/>
        <end position="40"/>
    </location>
</feature>
<gene>
    <name evidence="2" type="ORF">ruthe_01265</name>
</gene>
<feature type="compositionally biased region" description="Basic residues" evidence="1">
    <location>
        <begin position="282"/>
        <end position="293"/>
    </location>
</feature>
<feature type="region of interest" description="Disordered" evidence="1">
    <location>
        <begin position="104"/>
        <end position="125"/>
    </location>
</feature>
<evidence type="ECO:0000256" key="1">
    <source>
        <dbReference type="SAM" id="MobiDB-lite"/>
    </source>
</evidence>
<accession>S9S8F9</accession>
<sequence length="314" mass="33401">MAPPPPTEETGRRSGQHLHPPHDGGGGTGRQGRRGVGIGEVGHRPGQPGEGIAIKRLGRQAEEMRIRHQAFDHRHGDLSLRGQRAAVVPRKAAATLHQIVDGRVGGTGVEGEERPRLFGPPGTGIEPGEIAYPPQIEDGNRLCLACPARQRPVIEGGKRRPLAPQTDIGGAEVPDHGQAEPFGQSRAIARLMGAPSPRLMREGLAVKADDLGPRDGGEKFGMGVLDDPGRGFDRLSRPVAERRTQHAAFGVRIGAIGGGTEALDPLAIGEEKGRIHPIERGARHRPERAHRGHLPLPGLHPYDDAPTPPKGARP</sequence>
<feature type="region of interest" description="Disordered" evidence="1">
    <location>
        <begin position="1"/>
        <end position="51"/>
    </location>
</feature>
<dbReference type="STRING" id="1123069.ruthe_01265"/>
<evidence type="ECO:0000313" key="3">
    <source>
        <dbReference type="Proteomes" id="UP000015346"/>
    </source>
</evidence>
<reference evidence="2 3" key="1">
    <citation type="journal article" date="2013" name="Stand. Genomic Sci.">
        <title>Genome sequence of the reddish-pigmented Rubellimicrobium thermophilum type strain (DSM 16684(T)), a member of the Roseobacter clade.</title>
        <authorList>
            <person name="Fiebig A."/>
            <person name="Riedel T."/>
            <person name="Gronow S."/>
            <person name="Petersen J."/>
            <person name="Klenk H.P."/>
            <person name="Goker M."/>
        </authorList>
    </citation>
    <scope>NUCLEOTIDE SEQUENCE [LARGE SCALE GENOMIC DNA]</scope>
    <source>
        <strain evidence="2 3">DSM 16684</strain>
    </source>
</reference>
<feature type="region of interest" description="Disordered" evidence="1">
    <location>
        <begin position="273"/>
        <end position="314"/>
    </location>
</feature>
<proteinExistence type="predicted"/>
<name>S9S8F9_9RHOB</name>
<organism evidence="2 3">
    <name type="scientific">Rubellimicrobium thermophilum DSM 16684</name>
    <dbReference type="NCBI Taxonomy" id="1123069"/>
    <lineage>
        <taxon>Bacteria</taxon>
        <taxon>Pseudomonadati</taxon>
        <taxon>Pseudomonadota</taxon>
        <taxon>Alphaproteobacteria</taxon>
        <taxon>Rhodobacterales</taxon>
        <taxon>Roseobacteraceae</taxon>
        <taxon>Rubellimicrobium</taxon>
    </lineage>
</organism>
<comment type="caution">
    <text evidence="2">The sequence shown here is derived from an EMBL/GenBank/DDBJ whole genome shotgun (WGS) entry which is preliminary data.</text>
</comment>